<dbReference type="PANTHER" id="PTHR32071">
    <property type="entry name" value="TRANSCRIPTIONAL REGULATORY PROTEIN"/>
    <property type="match status" value="1"/>
</dbReference>
<dbReference type="PROSITE" id="PS50112">
    <property type="entry name" value="PAS"/>
    <property type="match status" value="1"/>
</dbReference>
<feature type="domain" description="PAS" evidence="6">
    <location>
        <begin position="197"/>
        <end position="261"/>
    </location>
</feature>
<dbReference type="PROSITE" id="PS50045">
    <property type="entry name" value="SIGMA54_INTERACT_4"/>
    <property type="match status" value="1"/>
</dbReference>
<dbReference type="PATRIC" id="fig|1235802.3.peg.752"/>
<dbReference type="SUPFAM" id="SSF46689">
    <property type="entry name" value="Homeodomain-like"/>
    <property type="match status" value="1"/>
</dbReference>
<dbReference type="InterPro" id="IPR035965">
    <property type="entry name" value="PAS-like_dom_sf"/>
</dbReference>
<organism evidence="7 8">
    <name type="scientific">Eubacterium plexicaudatum ASF492</name>
    <dbReference type="NCBI Taxonomy" id="1235802"/>
    <lineage>
        <taxon>Bacteria</taxon>
        <taxon>Bacillati</taxon>
        <taxon>Bacillota</taxon>
        <taxon>Clostridia</taxon>
        <taxon>Eubacteriales</taxon>
        <taxon>Eubacteriaceae</taxon>
        <taxon>Eubacterium</taxon>
    </lineage>
</organism>
<dbReference type="SUPFAM" id="SSF159800">
    <property type="entry name" value="PrpR receptor domain-like"/>
    <property type="match status" value="1"/>
</dbReference>
<dbReference type="eggNOG" id="COG3829">
    <property type="taxonomic scope" value="Bacteria"/>
</dbReference>
<keyword evidence="4" id="KW-0804">Transcription</keyword>
<dbReference type="InterPro" id="IPR058031">
    <property type="entry name" value="AAA_lid_NorR"/>
</dbReference>
<dbReference type="InterPro" id="IPR009057">
    <property type="entry name" value="Homeodomain-like_sf"/>
</dbReference>
<dbReference type="InterPro" id="IPR002078">
    <property type="entry name" value="Sigma_54_int"/>
</dbReference>
<comment type="caution">
    <text evidence="7">The sequence shown here is derived from an EMBL/GenBank/DDBJ whole genome shotgun (WGS) entry which is preliminary data.</text>
</comment>
<keyword evidence="1" id="KW-0547">Nucleotide-binding</keyword>
<evidence type="ECO:0000313" key="7">
    <source>
        <dbReference type="EMBL" id="EMZ36337.1"/>
    </source>
</evidence>
<dbReference type="InterPro" id="IPR027417">
    <property type="entry name" value="P-loop_NTPase"/>
</dbReference>
<dbReference type="InterPro" id="IPR013656">
    <property type="entry name" value="PAS_4"/>
</dbReference>
<dbReference type="HOGENOM" id="CLU_000445_8_5_9"/>
<dbReference type="PRINTS" id="PR01590">
    <property type="entry name" value="HTHFIS"/>
</dbReference>
<dbReference type="CDD" id="cd00009">
    <property type="entry name" value="AAA"/>
    <property type="match status" value="1"/>
</dbReference>
<dbReference type="AlphaFoldDB" id="N2B408"/>
<dbReference type="Pfam" id="PF02954">
    <property type="entry name" value="HTH_8"/>
    <property type="match status" value="1"/>
</dbReference>
<dbReference type="Gene3D" id="3.40.50.10660">
    <property type="entry name" value="PrpR receptor domain-like"/>
    <property type="match status" value="1"/>
</dbReference>
<keyword evidence="3" id="KW-0805">Transcription regulation</keyword>
<dbReference type="GO" id="GO:0000156">
    <property type="term" value="F:phosphorelay response regulator activity"/>
    <property type="evidence" value="ECO:0007669"/>
    <property type="project" value="InterPro"/>
</dbReference>
<dbReference type="SUPFAM" id="SSF55785">
    <property type="entry name" value="PYP-like sensor domain (PAS domain)"/>
    <property type="match status" value="1"/>
</dbReference>
<evidence type="ECO:0000259" key="6">
    <source>
        <dbReference type="PROSITE" id="PS50112"/>
    </source>
</evidence>
<dbReference type="InterPro" id="IPR010524">
    <property type="entry name" value="Sig_transdc_resp-reg_PrpR_N"/>
</dbReference>
<dbReference type="SUPFAM" id="SSF52540">
    <property type="entry name" value="P-loop containing nucleoside triphosphate hydrolases"/>
    <property type="match status" value="1"/>
</dbReference>
<dbReference type="Gene3D" id="3.40.50.2300">
    <property type="match status" value="1"/>
</dbReference>
<sequence length="629" mass="72026">MAKIHVLVPNQELADYALQIIAEEKMDSCRVEVIRTSHAVQAARDAIGEGANVIVARGLQADFIREYTKVPLVNISMTGQEVGLLVEEARQLTGKEHPVLAFVGHYTMFPDSSYMNEIFHATLLFYTYEDRNRIETIVQKAALEHPDVMIGGERVLKCLQQYPDILPLFLRTREDSLRKALHVARRMVYTSQVEKENNAQFFTVLETVYNGVFKVDTNKNVTAANHAAAWILNRTEASFIGKNMYEVMPQLEERYLDKVLQGEREIITTTMLIGRESYMVSVAPIAYDGGITGAILSMHKIPTGSRKHQDLFEDNLLFGYLSMGDFCKIETKSEQMKRCMELARMYALSSSPVIIYGETGTEKEVFAQGIHNNGYLKNSHYLTVNCSGMSEEQQIAVLFGEGQEKQKKAALEQAAFGTLLIRDIDELCLRCQYRLMRVMRYKVFMKTDIEEVPSIEVRIIATAREELAQKVRNGQFREDLYYLLNAFAIHLPPLRERREDIPGMVQNYFRQYNKKYSKRVSLTKGGMEALCGARWDGNALQLERFCERLVLTAHKRNMDEVYIRELLLELYPKIETHGGIPSVVIYEPPEKEEIVRALAQCKGNRQKTAQLLDISTATLWRKMKKYGIE</sequence>
<dbReference type="Pfam" id="PF00158">
    <property type="entry name" value="Sigma54_activat"/>
    <property type="match status" value="1"/>
</dbReference>
<proteinExistence type="predicted"/>
<dbReference type="Pfam" id="PF08448">
    <property type="entry name" value="PAS_4"/>
    <property type="match status" value="1"/>
</dbReference>
<dbReference type="GO" id="GO:0043565">
    <property type="term" value="F:sequence-specific DNA binding"/>
    <property type="evidence" value="ECO:0007669"/>
    <property type="project" value="InterPro"/>
</dbReference>
<dbReference type="EMBL" id="AQFT01000023">
    <property type="protein sequence ID" value="EMZ36337.1"/>
    <property type="molecule type" value="Genomic_DNA"/>
</dbReference>
<dbReference type="Gene3D" id="3.40.50.300">
    <property type="entry name" value="P-loop containing nucleotide triphosphate hydrolases"/>
    <property type="match status" value="1"/>
</dbReference>
<dbReference type="InterPro" id="IPR002197">
    <property type="entry name" value="HTH_Fis"/>
</dbReference>
<accession>N2B408</accession>
<evidence type="ECO:0000256" key="1">
    <source>
        <dbReference type="ARBA" id="ARBA00022741"/>
    </source>
</evidence>
<evidence type="ECO:0008006" key="9">
    <source>
        <dbReference type="Google" id="ProtNLM"/>
    </source>
</evidence>
<dbReference type="Pfam" id="PF06506">
    <property type="entry name" value="PrpR_N"/>
    <property type="match status" value="1"/>
</dbReference>
<evidence type="ECO:0000259" key="5">
    <source>
        <dbReference type="PROSITE" id="PS50045"/>
    </source>
</evidence>
<gene>
    <name evidence="7" type="ORF">C823_00704</name>
</gene>
<evidence type="ECO:0000256" key="3">
    <source>
        <dbReference type="ARBA" id="ARBA00023015"/>
    </source>
</evidence>
<dbReference type="Proteomes" id="UP000012589">
    <property type="component" value="Unassembled WGS sequence"/>
</dbReference>
<protein>
    <recommendedName>
        <fullName evidence="9">PAS domain S-box protein</fullName>
    </recommendedName>
</protein>
<dbReference type="Gene3D" id="3.30.450.20">
    <property type="entry name" value="PAS domain"/>
    <property type="match status" value="1"/>
</dbReference>
<feature type="domain" description="Sigma-54 factor interaction" evidence="5">
    <location>
        <begin position="329"/>
        <end position="551"/>
    </location>
</feature>
<dbReference type="STRING" id="1235802.C823_00704"/>
<dbReference type="Pfam" id="PF25601">
    <property type="entry name" value="AAA_lid_14"/>
    <property type="match status" value="1"/>
</dbReference>
<reference evidence="7 8" key="1">
    <citation type="journal article" date="2014" name="Genome Announc.">
        <title>Draft genome sequences of the altered schaedler flora, a defined bacterial community from gnotobiotic mice.</title>
        <authorList>
            <person name="Wannemuehler M.J."/>
            <person name="Overstreet A.M."/>
            <person name="Ward D.V."/>
            <person name="Phillips G.J."/>
        </authorList>
    </citation>
    <scope>NUCLEOTIDE SEQUENCE [LARGE SCALE GENOMIC DNA]</scope>
    <source>
        <strain evidence="7 8">ASF492</strain>
    </source>
</reference>
<evidence type="ECO:0000256" key="2">
    <source>
        <dbReference type="ARBA" id="ARBA00022840"/>
    </source>
</evidence>
<name>N2B408_9FIRM</name>
<dbReference type="GO" id="GO:0006355">
    <property type="term" value="P:regulation of DNA-templated transcription"/>
    <property type="evidence" value="ECO:0007669"/>
    <property type="project" value="InterPro"/>
</dbReference>
<dbReference type="SMART" id="SM00091">
    <property type="entry name" value="PAS"/>
    <property type="match status" value="1"/>
</dbReference>
<dbReference type="Gene3D" id="1.10.8.60">
    <property type="match status" value="1"/>
</dbReference>
<dbReference type="InterPro" id="IPR000014">
    <property type="entry name" value="PAS"/>
</dbReference>
<evidence type="ECO:0000256" key="4">
    <source>
        <dbReference type="ARBA" id="ARBA00023163"/>
    </source>
</evidence>
<dbReference type="OrthoDB" id="9803970at2"/>
<evidence type="ECO:0000313" key="8">
    <source>
        <dbReference type="Proteomes" id="UP000012589"/>
    </source>
</evidence>
<keyword evidence="2" id="KW-0067">ATP-binding</keyword>
<dbReference type="GO" id="GO:0005524">
    <property type="term" value="F:ATP binding"/>
    <property type="evidence" value="ECO:0007669"/>
    <property type="project" value="UniProtKB-KW"/>
</dbReference>
<keyword evidence="8" id="KW-1185">Reference proteome</keyword>
<dbReference type="Gene3D" id="1.10.10.60">
    <property type="entry name" value="Homeodomain-like"/>
    <property type="match status" value="1"/>
</dbReference>